<dbReference type="EMBL" id="CABVQI010000019">
    <property type="protein sequence ID" value="VWD21513.1"/>
    <property type="molecule type" value="Genomic_DNA"/>
</dbReference>
<evidence type="ECO:0000313" key="3">
    <source>
        <dbReference type="Proteomes" id="UP000494274"/>
    </source>
</evidence>
<dbReference type="SUPFAM" id="SSF49354">
    <property type="entry name" value="PapD-like"/>
    <property type="match status" value="1"/>
</dbReference>
<dbReference type="InterPro" id="IPR013783">
    <property type="entry name" value="Ig-like_fold"/>
</dbReference>
<sequence>MNVKLHTVLAALGGLMLAAWQPAHAEGELMVMPATTKLFNAHEQRVTVRNMGDAPLYLNISVQKVMNPGVTPEEKVDLGKLDHPGLLASPDKLTLGPGQTRAIMLKSLTQPERESLYRLYIVPVRSLKVDDVPQNKITAPMSVAIGYGVLVRHMPPPGEQRSGWAHRCERGGLTLENTGNVRQVFSEVTFDKSGGPQTIAVFPGTPQHFATQRMSLNVDGKAATLQCP</sequence>
<reference evidence="2 3" key="1">
    <citation type="submission" date="2019-09" db="EMBL/GenBank/DDBJ databases">
        <authorList>
            <person name="Depoorter E."/>
        </authorList>
    </citation>
    <scope>NUCLEOTIDE SEQUENCE [LARGE SCALE GENOMIC DNA]</scope>
    <source>
        <strain evidence="2">R-18112</strain>
    </source>
</reference>
<evidence type="ECO:0000256" key="1">
    <source>
        <dbReference type="SAM" id="SignalP"/>
    </source>
</evidence>
<dbReference type="InterPro" id="IPR008962">
    <property type="entry name" value="PapD-like_sf"/>
</dbReference>
<keyword evidence="1" id="KW-0732">Signal</keyword>
<name>A0A6P2YHI4_BURL3</name>
<feature type="signal peptide" evidence="1">
    <location>
        <begin position="1"/>
        <end position="25"/>
    </location>
</feature>
<dbReference type="AlphaFoldDB" id="A0A6P2YHI4"/>
<feature type="chain" id="PRO_5026733582" evidence="1">
    <location>
        <begin position="26"/>
        <end position="228"/>
    </location>
</feature>
<organism evidence="2 3">
    <name type="scientific">Burkholderia lata (strain ATCC 17760 / DSM 23089 / LMG 22485 / NCIMB 9086 / R18194 / 383)</name>
    <dbReference type="NCBI Taxonomy" id="482957"/>
    <lineage>
        <taxon>Bacteria</taxon>
        <taxon>Pseudomonadati</taxon>
        <taxon>Pseudomonadota</taxon>
        <taxon>Betaproteobacteria</taxon>
        <taxon>Burkholderiales</taxon>
        <taxon>Burkholderiaceae</taxon>
        <taxon>Burkholderia</taxon>
        <taxon>Burkholderia cepacia complex</taxon>
    </lineage>
</organism>
<dbReference type="Proteomes" id="UP000494274">
    <property type="component" value="Unassembled WGS sequence"/>
</dbReference>
<gene>
    <name evidence="2" type="ORF">BLA18112_05389</name>
</gene>
<evidence type="ECO:0000313" key="2">
    <source>
        <dbReference type="EMBL" id="VWD21513.1"/>
    </source>
</evidence>
<proteinExistence type="predicted"/>
<accession>A0A6P2YHI4</accession>
<protein>
    <submittedName>
        <fullName evidence="2">Pilus assembly protein</fullName>
    </submittedName>
</protein>
<dbReference type="Gene3D" id="2.60.40.10">
    <property type="entry name" value="Immunoglobulins"/>
    <property type="match status" value="1"/>
</dbReference>
<dbReference type="RefSeq" id="WP_175046082.1">
    <property type="nucleotide sequence ID" value="NZ_CABVQI010000019.1"/>
</dbReference>